<comment type="caution">
    <text evidence="3">The sequence shown here is derived from an EMBL/GenBank/DDBJ whole genome shotgun (WGS) entry which is preliminary data.</text>
</comment>
<dbReference type="AlphaFoldDB" id="A0A8S3YBT7"/>
<feature type="domain" description="PiggyBac transposable element-derived protein" evidence="2">
    <location>
        <begin position="116"/>
        <end position="171"/>
    </location>
</feature>
<dbReference type="InterPro" id="IPR004875">
    <property type="entry name" value="DDE_SF_endonuclease_dom"/>
</dbReference>
<evidence type="ECO:0000313" key="3">
    <source>
        <dbReference type="EMBL" id="CAG5059962.1"/>
    </source>
</evidence>
<name>A0A8S3YBT7_PARAO</name>
<gene>
    <name evidence="3" type="ORF">PAPOLLO_LOCUS28300</name>
</gene>
<dbReference type="Pfam" id="PF03184">
    <property type="entry name" value="DDE_1"/>
    <property type="match status" value="1"/>
</dbReference>
<dbReference type="EMBL" id="CAJQZP010001707">
    <property type="protein sequence ID" value="CAG5059962.1"/>
    <property type="molecule type" value="Genomic_DNA"/>
</dbReference>
<dbReference type="Proteomes" id="UP000691718">
    <property type="component" value="Unassembled WGS sequence"/>
</dbReference>
<dbReference type="OrthoDB" id="10057959at2759"/>
<protein>
    <submittedName>
        <fullName evidence="3">(apollo) hypothetical protein</fullName>
    </submittedName>
</protein>
<dbReference type="Pfam" id="PF13843">
    <property type="entry name" value="DDE_Tnp_1_7"/>
    <property type="match status" value="1"/>
</dbReference>
<dbReference type="InterPro" id="IPR029526">
    <property type="entry name" value="PGBD"/>
</dbReference>
<reference evidence="3" key="1">
    <citation type="submission" date="2021-04" db="EMBL/GenBank/DDBJ databases">
        <authorList>
            <person name="Tunstrom K."/>
        </authorList>
    </citation>
    <scope>NUCLEOTIDE SEQUENCE</scope>
</reference>
<dbReference type="GO" id="GO:0003676">
    <property type="term" value="F:nucleic acid binding"/>
    <property type="evidence" value="ECO:0007669"/>
    <property type="project" value="InterPro"/>
</dbReference>
<evidence type="ECO:0000313" key="4">
    <source>
        <dbReference type="Proteomes" id="UP000691718"/>
    </source>
</evidence>
<accession>A0A8S3YBT7</accession>
<organism evidence="3 4">
    <name type="scientific">Parnassius apollo</name>
    <name type="common">Apollo butterfly</name>
    <name type="synonym">Papilio apollo</name>
    <dbReference type="NCBI Taxonomy" id="110799"/>
    <lineage>
        <taxon>Eukaryota</taxon>
        <taxon>Metazoa</taxon>
        <taxon>Ecdysozoa</taxon>
        <taxon>Arthropoda</taxon>
        <taxon>Hexapoda</taxon>
        <taxon>Insecta</taxon>
        <taxon>Pterygota</taxon>
        <taxon>Neoptera</taxon>
        <taxon>Endopterygota</taxon>
        <taxon>Lepidoptera</taxon>
        <taxon>Glossata</taxon>
        <taxon>Ditrysia</taxon>
        <taxon>Papilionoidea</taxon>
        <taxon>Papilionidae</taxon>
        <taxon>Parnassiinae</taxon>
        <taxon>Parnassini</taxon>
        <taxon>Parnassius</taxon>
        <taxon>Parnassius</taxon>
    </lineage>
</organism>
<evidence type="ECO:0000259" key="1">
    <source>
        <dbReference type="Pfam" id="PF03184"/>
    </source>
</evidence>
<proteinExistence type="predicted"/>
<sequence>MTHVKGNDILKALLDEGDDFEVESGWEPGFEVESEHLSVHSDINSEVDAEILSSEFESDDEIPQSEVRASRQSYYTGKDKTTKWQKEPFRSNVRSRAENIITHLPGVKTAARGKLSPLECFELFISDAMTDEIVNCTNEKILSRPTGDPQQSQATKEEIKAIYGLLFLSGKHLWTQWLCPNENVKTAYAVSEKGWMETTIFEKYIRKVFVSSLKGEAPVILIFDGHSTHVDLSVIEYAASVGITIIKLPAHSFYILQPLDCSVMKPFKDKWEDEIIKWQRLHIGSKLPKPELARIITKIWDELNPVVIQNGFRKTGAYPVDRNAIPKASFDSQKLETWEVFNANNKDQMLLMKTAEIDAAIGKSAHKSYTTASSVPTLLILSLEMILKRSRDQKQILKNKRNWN</sequence>
<keyword evidence="4" id="KW-1185">Reference proteome</keyword>
<feature type="domain" description="DDE-1" evidence="1">
    <location>
        <begin position="180"/>
        <end position="312"/>
    </location>
</feature>
<evidence type="ECO:0000259" key="2">
    <source>
        <dbReference type="Pfam" id="PF13843"/>
    </source>
</evidence>